<protein>
    <submittedName>
        <fullName evidence="9">BCCT family transporter</fullName>
    </submittedName>
</protein>
<feature type="transmembrane region" description="Helical" evidence="8">
    <location>
        <begin position="487"/>
        <end position="508"/>
    </location>
</feature>
<keyword evidence="7 8" id="KW-0472">Membrane</keyword>
<feature type="transmembrane region" description="Helical" evidence="8">
    <location>
        <begin position="280"/>
        <end position="300"/>
    </location>
</feature>
<comment type="caution">
    <text evidence="9">The sequence shown here is derived from an EMBL/GenBank/DDBJ whole genome shotgun (WGS) entry which is preliminary data.</text>
</comment>
<organism evidence="9 10">
    <name type="scientific">Spiribacter roseus</name>
    <dbReference type="NCBI Taxonomy" id="1855875"/>
    <lineage>
        <taxon>Bacteria</taxon>
        <taxon>Pseudomonadati</taxon>
        <taxon>Pseudomonadota</taxon>
        <taxon>Gammaproteobacteria</taxon>
        <taxon>Chromatiales</taxon>
        <taxon>Ectothiorhodospiraceae</taxon>
        <taxon>Spiribacter</taxon>
    </lineage>
</organism>
<dbReference type="EMBL" id="JBAKFG010000003">
    <property type="protein sequence ID" value="MEX0373266.1"/>
    <property type="molecule type" value="Genomic_DNA"/>
</dbReference>
<feature type="transmembrane region" description="Helical" evidence="8">
    <location>
        <begin position="26"/>
        <end position="49"/>
    </location>
</feature>
<dbReference type="Pfam" id="PF02028">
    <property type="entry name" value="BCCT"/>
    <property type="match status" value="1"/>
</dbReference>
<keyword evidence="4" id="KW-1003">Cell membrane</keyword>
<feature type="transmembrane region" description="Helical" evidence="8">
    <location>
        <begin position="159"/>
        <end position="180"/>
    </location>
</feature>
<evidence type="ECO:0000256" key="5">
    <source>
        <dbReference type="ARBA" id="ARBA00022692"/>
    </source>
</evidence>
<dbReference type="InterPro" id="IPR000060">
    <property type="entry name" value="BCCT_transptr"/>
</dbReference>
<feature type="transmembrane region" description="Helical" evidence="8">
    <location>
        <begin position="103"/>
        <end position="123"/>
    </location>
</feature>
<sequence>MSTDNDQRRTQAPPASNIGETFGDPWVLGLSAGFILLFVGLSIFDVDLVSQLVGGGFAWTAKYLGSYFQLLLLLTFVIAIAVAISPAGGAVMGDLDTPEMSTFRWVAIIMCTLLAGGGVFFAAGEPVYHFIAQTPPAFDTETGTVEAIRGALAQSFMHWGFLAWAVLGGLTSLVLVHAHYVKGQPLQPRTLLYPVFGDRVMRGAFGGVVDAVCVISVVAGTVGPIGFLATQVAFGGSVLFGLPDGYGTQLAVLVVLGGIYVTSAITGIHRGIQMLSRFNVYLALAIGAVILVFGPTLFLVDAYTQGMGAYLGNFLGMATMTTQTAPEWWMKWWTVFFFAWFIGYGPLMALFVARISRGRTVREMILAVCVAAPVATTVWFTLLGGSGIFYQLNGSIDLAEALTNFRFDVATLTVAQALPLGSVMAAAILLLTTIFVATTGDSMSYTISMVATGHDRPSTVVRAFWGITLAVMAAILLYMGAGQISALQQFIVVTAIPVSLVLLPSLWTGPKAAYAMAREQGLVRQTSLAKAEP</sequence>
<gene>
    <name evidence="9" type="ORF">V6X51_07410</name>
</gene>
<evidence type="ECO:0000256" key="4">
    <source>
        <dbReference type="ARBA" id="ARBA00022475"/>
    </source>
</evidence>
<evidence type="ECO:0000313" key="10">
    <source>
        <dbReference type="Proteomes" id="UP001556636"/>
    </source>
</evidence>
<dbReference type="RefSeq" id="WP_367951605.1">
    <property type="nucleotide sequence ID" value="NZ_JBAKFG010000003.1"/>
</dbReference>
<feature type="transmembrane region" description="Helical" evidence="8">
    <location>
        <begin position="459"/>
        <end position="481"/>
    </location>
</feature>
<comment type="subcellular location">
    <subcellularLocation>
        <location evidence="1">Cell membrane</location>
        <topology evidence="1">Multi-pass membrane protein</topology>
    </subcellularLocation>
</comment>
<comment type="similarity">
    <text evidence="2">Belongs to the BCCT transporter (TC 2.A.15) family.</text>
</comment>
<keyword evidence="10" id="KW-1185">Reference proteome</keyword>
<accession>A0ABV3RYH9</accession>
<evidence type="ECO:0000256" key="6">
    <source>
        <dbReference type="ARBA" id="ARBA00022989"/>
    </source>
</evidence>
<dbReference type="PANTHER" id="PTHR30047">
    <property type="entry name" value="HIGH-AFFINITY CHOLINE TRANSPORT PROTEIN-RELATED"/>
    <property type="match status" value="1"/>
</dbReference>
<feature type="transmembrane region" description="Helical" evidence="8">
    <location>
        <begin position="332"/>
        <end position="353"/>
    </location>
</feature>
<dbReference type="Proteomes" id="UP001556636">
    <property type="component" value="Unassembled WGS sequence"/>
</dbReference>
<proteinExistence type="inferred from homology"/>
<keyword evidence="5 8" id="KW-0812">Transmembrane</keyword>
<evidence type="ECO:0000256" key="7">
    <source>
        <dbReference type="ARBA" id="ARBA00023136"/>
    </source>
</evidence>
<evidence type="ECO:0000256" key="8">
    <source>
        <dbReference type="SAM" id="Phobius"/>
    </source>
</evidence>
<keyword evidence="6 8" id="KW-1133">Transmembrane helix</keyword>
<feature type="transmembrane region" description="Helical" evidence="8">
    <location>
        <begin position="365"/>
        <end position="390"/>
    </location>
</feature>
<keyword evidence="3" id="KW-0813">Transport</keyword>
<reference evidence="9 10" key="1">
    <citation type="submission" date="2024-02" db="EMBL/GenBank/DDBJ databases">
        <title>New especies of Spiribacter isolated from saline water.</title>
        <authorList>
            <person name="Leon M.J."/>
            <person name="De La Haba R."/>
            <person name="Sanchez-Porro C."/>
            <person name="Ventosa A."/>
        </authorList>
    </citation>
    <scope>NUCLEOTIDE SEQUENCE [LARGE SCALE GENOMIC DNA]</scope>
    <source>
        <strain evidence="10">ag22IC6-196</strain>
    </source>
</reference>
<name>A0ABV3RYH9_9GAMM</name>
<feature type="transmembrane region" description="Helical" evidence="8">
    <location>
        <begin position="248"/>
        <end position="268"/>
    </location>
</feature>
<feature type="transmembrane region" description="Helical" evidence="8">
    <location>
        <begin position="70"/>
        <end position="91"/>
    </location>
</feature>
<feature type="transmembrane region" description="Helical" evidence="8">
    <location>
        <begin position="410"/>
        <end position="438"/>
    </location>
</feature>
<evidence type="ECO:0000313" key="9">
    <source>
        <dbReference type="EMBL" id="MEX0373266.1"/>
    </source>
</evidence>
<evidence type="ECO:0000256" key="2">
    <source>
        <dbReference type="ARBA" id="ARBA00005658"/>
    </source>
</evidence>
<dbReference type="PANTHER" id="PTHR30047:SF7">
    <property type="entry name" value="HIGH-AFFINITY CHOLINE TRANSPORT PROTEIN"/>
    <property type="match status" value="1"/>
</dbReference>
<evidence type="ECO:0000256" key="3">
    <source>
        <dbReference type="ARBA" id="ARBA00022448"/>
    </source>
</evidence>
<evidence type="ECO:0000256" key="1">
    <source>
        <dbReference type="ARBA" id="ARBA00004651"/>
    </source>
</evidence>